<dbReference type="InterPro" id="IPR019734">
    <property type="entry name" value="TPR_rpt"/>
</dbReference>
<keyword evidence="2" id="KW-0963">Cytoplasm</keyword>
<keyword evidence="11" id="KW-1185">Reference proteome</keyword>
<protein>
    <recommendedName>
        <fullName evidence="7">Outer dynein arm-docking complex subunit 4</fullName>
    </recommendedName>
    <alternativeName>
        <fullName evidence="8">Tetratricopeptide repeat protein 25</fullName>
    </alternativeName>
</protein>
<dbReference type="SMART" id="SM00028">
    <property type="entry name" value="TPR"/>
    <property type="match status" value="7"/>
</dbReference>
<dbReference type="RefSeq" id="XP_006822671.1">
    <property type="nucleotide sequence ID" value="XM_006822608.1"/>
</dbReference>
<name>A0ABM0MRN0_SACKO</name>
<dbReference type="InterPro" id="IPR011990">
    <property type="entry name" value="TPR-like_helical_dom_sf"/>
</dbReference>
<keyword evidence="3" id="KW-0677">Repeat</keyword>
<proteinExistence type="predicted"/>
<gene>
    <name evidence="12" type="primary">LOC100372889</name>
</gene>
<dbReference type="PANTHER" id="PTHR23040:SF1">
    <property type="entry name" value="OUTER DYNEIN ARM-DOCKING COMPLEX SUBUNIT 4"/>
    <property type="match status" value="1"/>
</dbReference>
<evidence type="ECO:0000256" key="8">
    <source>
        <dbReference type="ARBA" id="ARBA00034143"/>
    </source>
</evidence>
<feature type="region of interest" description="Disordered" evidence="10">
    <location>
        <begin position="506"/>
        <end position="567"/>
    </location>
</feature>
<feature type="compositionally biased region" description="Basic and acidic residues" evidence="10">
    <location>
        <begin position="261"/>
        <end position="277"/>
    </location>
</feature>
<reference evidence="12" key="1">
    <citation type="submission" date="2025-08" db="UniProtKB">
        <authorList>
            <consortium name="RefSeq"/>
        </authorList>
    </citation>
    <scope>IDENTIFICATION</scope>
    <source>
        <tissue evidence="12">Testes</tissue>
    </source>
</reference>
<evidence type="ECO:0000313" key="12">
    <source>
        <dbReference type="RefSeq" id="XP_006822671.1"/>
    </source>
</evidence>
<evidence type="ECO:0000256" key="10">
    <source>
        <dbReference type="SAM" id="MobiDB-lite"/>
    </source>
</evidence>
<dbReference type="Pfam" id="PF13424">
    <property type="entry name" value="TPR_12"/>
    <property type="match status" value="2"/>
</dbReference>
<evidence type="ECO:0000256" key="3">
    <source>
        <dbReference type="ARBA" id="ARBA00022737"/>
    </source>
</evidence>
<feature type="repeat" description="TPR" evidence="9">
    <location>
        <begin position="333"/>
        <end position="366"/>
    </location>
</feature>
<dbReference type="PROSITE" id="PS50005">
    <property type="entry name" value="TPR"/>
    <property type="match status" value="3"/>
</dbReference>
<dbReference type="Gene3D" id="1.25.40.10">
    <property type="entry name" value="Tetratricopeptide repeat domain"/>
    <property type="match status" value="2"/>
</dbReference>
<evidence type="ECO:0000256" key="5">
    <source>
        <dbReference type="ARBA" id="ARBA00023212"/>
    </source>
</evidence>
<evidence type="ECO:0000256" key="6">
    <source>
        <dbReference type="ARBA" id="ARBA00023273"/>
    </source>
</evidence>
<dbReference type="SUPFAM" id="SSF48452">
    <property type="entry name" value="TPR-like"/>
    <property type="match status" value="1"/>
</dbReference>
<keyword evidence="5" id="KW-0206">Cytoskeleton</keyword>
<evidence type="ECO:0000256" key="4">
    <source>
        <dbReference type="ARBA" id="ARBA00022803"/>
    </source>
</evidence>
<evidence type="ECO:0000256" key="9">
    <source>
        <dbReference type="PROSITE-ProRule" id="PRU00339"/>
    </source>
</evidence>
<sequence>MTGYGEENFEQMPREELEKLFQSYLGEAENHVRKRDFYRALDSYELALEIEPSDKGCLVARSKCYLQLGDSQAALRDAESALSEDKEFIKGLYQKAEALYQMGDFEMALVFYHRGHKLRTELEEFRLGIQKAQEAIDNSVGSPAKVKLENKGDLSFFYKQDEKQPKGKAKPGYSKPAAKQDDRGKQKDRRQKSQTSDKTCKQLLGELYSDKEYLERLLKDNDLTNQDTESGQKIYDLVNDGLHYLDTRTDFWRQQKPMYARKRDKEEGKGKSKDKQKPSNPTSYVLKKLDEVDEALAEGRPEDALKLSQQTMSTVKKLNEEDLSESSKPDVMGNLHSCMGNAYLDMGKMDQALDHHRKDLDIAEKNDLSDAQSRALDNLGRVYARIGRFQEAIDAWEKKLPLSKAPLESTWLYHEIGRCYLEIDKFEQAHEYGEKSMSAAQEAEDDTWQLNASVLIAQSEVKLGDLQAAIDSFERSLEMAKLQGDEAAQQAITKAIEDVNNKIVEGIKEGDEDENKEVDESEEHQEDEEKVDEEKPVEQASDEKDEDESENKPEWSNLAKEQVDEED</sequence>
<keyword evidence="6" id="KW-0966">Cell projection</keyword>
<feature type="repeat" description="TPR" evidence="9">
    <location>
        <begin position="373"/>
        <end position="406"/>
    </location>
</feature>
<feature type="region of interest" description="Disordered" evidence="10">
    <location>
        <begin position="255"/>
        <end position="287"/>
    </location>
</feature>
<feature type="compositionally biased region" description="Acidic residues" evidence="10">
    <location>
        <begin position="510"/>
        <end position="531"/>
    </location>
</feature>
<dbReference type="PANTHER" id="PTHR23040">
    <property type="match status" value="1"/>
</dbReference>
<feature type="region of interest" description="Disordered" evidence="10">
    <location>
        <begin position="159"/>
        <end position="201"/>
    </location>
</feature>
<dbReference type="GeneID" id="100372889"/>
<evidence type="ECO:0000256" key="7">
    <source>
        <dbReference type="ARBA" id="ARBA00034139"/>
    </source>
</evidence>
<dbReference type="Proteomes" id="UP000694865">
    <property type="component" value="Unplaced"/>
</dbReference>
<keyword evidence="4 9" id="KW-0802">TPR repeat</keyword>
<dbReference type="InterPro" id="IPR040111">
    <property type="entry name" value="ODAD4"/>
</dbReference>
<organism evidence="11 12">
    <name type="scientific">Saccoglossus kowalevskii</name>
    <name type="common">Acorn worm</name>
    <dbReference type="NCBI Taxonomy" id="10224"/>
    <lineage>
        <taxon>Eukaryota</taxon>
        <taxon>Metazoa</taxon>
        <taxon>Hemichordata</taxon>
        <taxon>Enteropneusta</taxon>
        <taxon>Harrimaniidae</taxon>
        <taxon>Saccoglossus</taxon>
    </lineage>
</organism>
<evidence type="ECO:0000256" key="2">
    <source>
        <dbReference type="ARBA" id="ARBA00022490"/>
    </source>
</evidence>
<evidence type="ECO:0000313" key="11">
    <source>
        <dbReference type="Proteomes" id="UP000694865"/>
    </source>
</evidence>
<accession>A0ABM0MRN0</accession>
<comment type="subcellular location">
    <subcellularLocation>
        <location evidence="1">Cytoplasm</location>
        <location evidence="1">Cytoskeleton</location>
        <location evidence="1">Cilium axoneme</location>
    </subcellularLocation>
</comment>
<feature type="repeat" description="TPR" evidence="9">
    <location>
        <begin position="21"/>
        <end position="54"/>
    </location>
</feature>
<evidence type="ECO:0000256" key="1">
    <source>
        <dbReference type="ARBA" id="ARBA00004430"/>
    </source>
</evidence>